<dbReference type="AlphaFoldDB" id="A0A926S8N7"/>
<comment type="caution">
    <text evidence="1">The sequence shown here is derived from an EMBL/GenBank/DDBJ whole genome shotgun (WGS) entry which is preliminary data.</text>
</comment>
<dbReference type="EMBL" id="JABFCZ010000029">
    <property type="protein sequence ID" value="MBD1549022.1"/>
    <property type="molecule type" value="Genomic_DNA"/>
</dbReference>
<dbReference type="RefSeq" id="WP_190293705.1">
    <property type="nucleotide sequence ID" value="NZ_JABFCZ010000029.1"/>
</dbReference>
<protein>
    <submittedName>
        <fullName evidence="1">Uncharacterized protein</fullName>
    </submittedName>
</protein>
<accession>A0A926S8N7</accession>
<organism evidence="1 2">
    <name type="scientific">Roseibium aggregatum</name>
    <dbReference type="NCBI Taxonomy" id="187304"/>
    <lineage>
        <taxon>Bacteria</taxon>
        <taxon>Pseudomonadati</taxon>
        <taxon>Pseudomonadota</taxon>
        <taxon>Alphaproteobacteria</taxon>
        <taxon>Hyphomicrobiales</taxon>
        <taxon>Stappiaceae</taxon>
        <taxon>Roseibium</taxon>
    </lineage>
</organism>
<evidence type="ECO:0000313" key="1">
    <source>
        <dbReference type="EMBL" id="MBD1549022.1"/>
    </source>
</evidence>
<dbReference type="Proteomes" id="UP000598467">
    <property type="component" value="Unassembled WGS sequence"/>
</dbReference>
<proteinExistence type="predicted"/>
<gene>
    <name evidence="1" type="ORF">HK439_22405</name>
</gene>
<name>A0A926S8N7_9HYPH</name>
<evidence type="ECO:0000313" key="2">
    <source>
        <dbReference type="Proteomes" id="UP000598467"/>
    </source>
</evidence>
<sequence length="54" mass="6275">MIDDGEGTSFHKVRLATGEKGFVDKANLRSAVDYHARFERRPEGWKMVYFLARD</sequence>
<reference evidence="1" key="1">
    <citation type="submission" date="2020-05" db="EMBL/GenBank/DDBJ databases">
        <title>Identification of trans-AT polyketide cluster in two marine bacteria, producers of a novel glutaramide-containing polyketide sesbanimide D and analogs.</title>
        <authorList>
            <person name="Kacar D."/>
            <person name="Rodriguez P."/>
            <person name="Canedo L."/>
            <person name="Gonzalez E."/>
            <person name="Galan B."/>
            <person name="De La Calle F."/>
            <person name="Garcia J.L."/>
        </authorList>
    </citation>
    <scope>NUCLEOTIDE SEQUENCE</scope>
    <source>
        <strain evidence="1">PHM038</strain>
    </source>
</reference>